<evidence type="ECO:0000256" key="2">
    <source>
        <dbReference type="ARBA" id="ARBA00023125"/>
    </source>
</evidence>
<proteinExistence type="inferred from homology"/>
<feature type="region of interest" description="Disordered" evidence="5">
    <location>
        <begin position="400"/>
        <end position="439"/>
    </location>
</feature>
<comment type="similarity">
    <text evidence="4">Belongs to the HSF family.</text>
</comment>
<evidence type="ECO:0000256" key="5">
    <source>
        <dbReference type="SAM" id="MobiDB-lite"/>
    </source>
</evidence>
<keyword evidence="2 7" id="KW-0238">DNA-binding</keyword>
<protein>
    <submittedName>
        <fullName evidence="7">HSF-type DNA-binding-domain-containing protein</fullName>
    </submittedName>
</protein>
<reference evidence="7" key="1">
    <citation type="submission" date="2021-02" db="EMBL/GenBank/DDBJ databases">
        <title>First Annotated Genome of the Yellow-green Alga Tribonema minus.</title>
        <authorList>
            <person name="Mahan K.M."/>
        </authorList>
    </citation>
    <scope>NUCLEOTIDE SEQUENCE</scope>
    <source>
        <strain evidence="7">UTEX B ZZ1240</strain>
    </source>
</reference>
<dbReference type="GO" id="GO:0043565">
    <property type="term" value="F:sequence-specific DNA binding"/>
    <property type="evidence" value="ECO:0007669"/>
    <property type="project" value="InterPro"/>
</dbReference>
<evidence type="ECO:0000313" key="8">
    <source>
        <dbReference type="Proteomes" id="UP000664859"/>
    </source>
</evidence>
<dbReference type="Gene3D" id="1.10.10.10">
    <property type="entry name" value="Winged helix-like DNA-binding domain superfamily/Winged helix DNA-binding domain"/>
    <property type="match status" value="1"/>
</dbReference>
<dbReference type="InterPro" id="IPR000232">
    <property type="entry name" value="HSF_DNA-bd"/>
</dbReference>
<dbReference type="OrthoDB" id="60033at2759"/>
<feature type="domain" description="HSF-type DNA-binding" evidence="6">
    <location>
        <begin position="70"/>
        <end position="165"/>
    </location>
</feature>
<evidence type="ECO:0000256" key="1">
    <source>
        <dbReference type="ARBA" id="ARBA00004123"/>
    </source>
</evidence>
<keyword evidence="3" id="KW-0539">Nucleus</keyword>
<feature type="compositionally biased region" description="Gly residues" evidence="5">
    <location>
        <begin position="223"/>
        <end position="239"/>
    </location>
</feature>
<name>A0A835YWH8_9STRA</name>
<gene>
    <name evidence="7" type="ORF">JKP88DRAFT_318082</name>
</gene>
<organism evidence="7 8">
    <name type="scientific">Tribonema minus</name>
    <dbReference type="NCBI Taxonomy" id="303371"/>
    <lineage>
        <taxon>Eukaryota</taxon>
        <taxon>Sar</taxon>
        <taxon>Stramenopiles</taxon>
        <taxon>Ochrophyta</taxon>
        <taxon>PX clade</taxon>
        <taxon>Xanthophyceae</taxon>
        <taxon>Tribonematales</taxon>
        <taxon>Tribonemataceae</taxon>
        <taxon>Tribonema</taxon>
    </lineage>
</organism>
<dbReference type="FunFam" id="1.10.10.10:FF:000334">
    <property type="entry name" value="Heat shock factor protein 2"/>
    <property type="match status" value="1"/>
</dbReference>
<feature type="compositionally biased region" description="Gly residues" evidence="5">
    <location>
        <begin position="201"/>
        <end position="215"/>
    </location>
</feature>
<dbReference type="PANTHER" id="PTHR10015">
    <property type="entry name" value="HEAT SHOCK TRANSCRIPTION FACTOR"/>
    <property type="match status" value="1"/>
</dbReference>
<comment type="caution">
    <text evidence="7">The sequence shown here is derived from an EMBL/GenBank/DDBJ whole genome shotgun (WGS) entry which is preliminary data.</text>
</comment>
<accession>A0A835YWH8</accession>
<comment type="subcellular location">
    <subcellularLocation>
        <location evidence="1">Nucleus</location>
    </subcellularLocation>
</comment>
<evidence type="ECO:0000256" key="3">
    <source>
        <dbReference type="ARBA" id="ARBA00023242"/>
    </source>
</evidence>
<dbReference type="GO" id="GO:0003700">
    <property type="term" value="F:DNA-binding transcription factor activity"/>
    <property type="evidence" value="ECO:0007669"/>
    <property type="project" value="InterPro"/>
</dbReference>
<feature type="region of interest" description="Disordered" evidence="5">
    <location>
        <begin position="580"/>
        <end position="626"/>
    </location>
</feature>
<evidence type="ECO:0000313" key="7">
    <source>
        <dbReference type="EMBL" id="KAG5182736.1"/>
    </source>
</evidence>
<dbReference type="Proteomes" id="UP000664859">
    <property type="component" value="Unassembled WGS sequence"/>
</dbReference>
<dbReference type="PANTHER" id="PTHR10015:SF206">
    <property type="entry name" value="HSF-TYPE DNA-BINDING DOMAIN-CONTAINING PROTEIN"/>
    <property type="match status" value="1"/>
</dbReference>
<feature type="region of interest" description="Disordered" evidence="5">
    <location>
        <begin position="633"/>
        <end position="652"/>
    </location>
</feature>
<evidence type="ECO:0000256" key="4">
    <source>
        <dbReference type="RuleBase" id="RU004020"/>
    </source>
</evidence>
<dbReference type="EMBL" id="JAFCMP010000224">
    <property type="protein sequence ID" value="KAG5182736.1"/>
    <property type="molecule type" value="Genomic_DNA"/>
</dbReference>
<dbReference type="Pfam" id="PF00447">
    <property type="entry name" value="HSF_DNA-bind"/>
    <property type="match status" value="1"/>
</dbReference>
<dbReference type="SMART" id="SM00415">
    <property type="entry name" value="HSF"/>
    <property type="match status" value="1"/>
</dbReference>
<sequence length="703" mass="73237">MKRAYPVASEQDRVVEPTTCLDDGGTSGQLTTSTAVRPDTSVAFVEDCDQPEDALSRINQATVFGSGYTNIPGFLTKTYEIFSNSSFSKLCGWGVNGDTIVIYKIPEFASEVLPQYFKHSNFQSFVRQLNMYNFHKTVQDPTHGEFQHQYFRKGRPDLLTLIKRKAGTPSTTASGASTASGSSGSTSAATSKSTRTSVTGDAGGAGAGSGGGGNKGAAAPSSGGRGGGGGAGSGGGGEGSTPLARAMAEAWPQQKDKITTHTDAVITELVQLQHWARHMEHRIQELDAQNRHLTSANDTLWKSLQRHSASQLQMQTKMQKIIYFLYHAVLTPEAKSQLSQLEENSMLTPEAKSQLEESSMLTLGAMPHRLQLEENRWSPDALINDAKAVAAQSAQLALQQLQQQHQSAPPPQQQHMPAQQQLQPAQLAPPAQQQQQQHLPFMDASQSNTLFAESLKFLNMEMPGILPMALNSGILPSPSSVNLTDVLSGGGGMGAMAGGGGGGATMQQLMQQLASVGNSMGGANAAAMLGATAALTGSGPGSSGGDNGFAGHDMLMASLAAAVAGGSIGGAMGGMGGGGGMGGDDGGGGRDARHGGGGGAPMQSRHQQQHHNHQQQQQQQQIAAAASSTLALGQHPGKRARVASKGDKGDRGDDFDMAALVSREMENLGAAEAETFSKLGSLESHLSSLFDGEDLKAMLSGPM</sequence>
<dbReference type="PRINTS" id="PR00056">
    <property type="entry name" value="HSFDOMAIN"/>
</dbReference>
<dbReference type="AlphaFoldDB" id="A0A835YWH8"/>
<dbReference type="InterPro" id="IPR036388">
    <property type="entry name" value="WH-like_DNA-bd_sf"/>
</dbReference>
<feature type="compositionally biased region" description="Low complexity" evidence="5">
    <location>
        <begin position="168"/>
        <end position="197"/>
    </location>
</feature>
<dbReference type="GO" id="GO:0005634">
    <property type="term" value="C:nucleus"/>
    <property type="evidence" value="ECO:0007669"/>
    <property type="project" value="UniProtKB-SubCell"/>
</dbReference>
<dbReference type="SUPFAM" id="SSF46785">
    <property type="entry name" value="Winged helix' DNA-binding domain"/>
    <property type="match status" value="1"/>
</dbReference>
<keyword evidence="8" id="KW-1185">Reference proteome</keyword>
<feature type="region of interest" description="Disordered" evidence="5">
    <location>
        <begin position="168"/>
        <end position="242"/>
    </location>
</feature>
<evidence type="ECO:0000259" key="6">
    <source>
        <dbReference type="SMART" id="SM00415"/>
    </source>
</evidence>
<dbReference type="InterPro" id="IPR036390">
    <property type="entry name" value="WH_DNA-bd_sf"/>
</dbReference>